<keyword evidence="2" id="KW-1185">Reference proteome</keyword>
<evidence type="ECO:0000313" key="2">
    <source>
        <dbReference type="Proteomes" id="UP001221142"/>
    </source>
</evidence>
<dbReference type="EMBL" id="JARKIF010000009">
    <property type="protein sequence ID" value="KAJ7630935.1"/>
    <property type="molecule type" value="Genomic_DNA"/>
</dbReference>
<proteinExistence type="predicted"/>
<sequence>MPWSRSSSRPSPFALPSSHSCPLRLVMRSHVSELRLSCTMPTWSSSSDHCMSAVLSSSNIDRSTPGLDLHDLHELRAVFIVFIHEIVKALRSSGVNASYVLVPSNSSRCVILAGRCNELASAVSILQNTPLEKLEKDHHQVLLADVGSPCLVIT</sequence>
<protein>
    <submittedName>
        <fullName evidence="1">Uncharacterized protein</fullName>
    </submittedName>
</protein>
<gene>
    <name evidence="1" type="ORF">FB45DRAFT_916972</name>
</gene>
<reference evidence="1" key="1">
    <citation type="submission" date="2023-03" db="EMBL/GenBank/DDBJ databases">
        <title>Massive genome expansion in bonnet fungi (Mycena s.s.) driven by repeated elements and novel gene families across ecological guilds.</title>
        <authorList>
            <consortium name="Lawrence Berkeley National Laboratory"/>
            <person name="Harder C.B."/>
            <person name="Miyauchi S."/>
            <person name="Viragh M."/>
            <person name="Kuo A."/>
            <person name="Thoen E."/>
            <person name="Andreopoulos B."/>
            <person name="Lu D."/>
            <person name="Skrede I."/>
            <person name="Drula E."/>
            <person name="Henrissat B."/>
            <person name="Morin E."/>
            <person name="Kohler A."/>
            <person name="Barry K."/>
            <person name="LaButti K."/>
            <person name="Morin E."/>
            <person name="Salamov A."/>
            <person name="Lipzen A."/>
            <person name="Mereny Z."/>
            <person name="Hegedus B."/>
            <person name="Baldrian P."/>
            <person name="Stursova M."/>
            <person name="Weitz H."/>
            <person name="Taylor A."/>
            <person name="Grigoriev I.V."/>
            <person name="Nagy L.G."/>
            <person name="Martin F."/>
            <person name="Kauserud H."/>
        </authorList>
    </citation>
    <scope>NUCLEOTIDE SEQUENCE</scope>
    <source>
        <strain evidence="1">9284</strain>
    </source>
</reference>
<dbReference type="Proteomes" id="UP001221142">
    <property type="component" value="Unassembled WGS sequence"/>
</dbReference>
<evidence type="ECO:0000313" key="1">
    <source>
        <dbReference type="EMBL" id="KAJ7630935.1"/>
    </source>
</evidence>
<organism evidence="1 2">
    <name type="scientific">Roridomyces roridus</name>
    <dbReference type="NCBI Taxonomy" id="1738132"/>
    <lineage>
        <taxon>Eukaryota</taxon>
        <taxon>Fungi</taxon>
        <taxon>Dikarya</taxon>
        <taxon>Basidiomycota</taxon>
        <taxon>Agaricomycotina</taxon>
        <taxon>Agaricomycetes</taxon>
        <taxon>Agaricomycetidae</taxon>
        <taxon>Agaricales</taxon>
        <taxon>Marasmiineae</taxon>
        <taxon>Mycenaceae</taxon>
        <taxon>Roridomyces</taxon>
    </lineage>
</organism>
<name>A0AAD7BVH6_9AGAR</name>
<comment type="caution">
    <text evidence="1">The sequence shown here is derived from an EMBL/GenBank/DDBJ whole genome shotgun (WGS) entry which is preliminary data.</text>
</comment>
<accession>A0AAD7BVH6</accession>
<dbReference type="AlphaFoldDB" id="A0AAD7BVH6"/>